<organism evidence="9 10">
    <name type="scientific">Micromonospora sicca</name>
    <dbReference type="NCBI Taxonomy" id="2202420"/>
    <lineage>
        <taxon>Bacteria</taxon>
        <taxon>Bacillati</taxon>
        <taxon>Actinomycetota</taxon>
        <taxon>Actinomycetes</taxon>
        <taxon>Micromonosporales</taxon>
        <taxon>Micromonosporaceae</taxon>
        <taxon>Micromonospora</taxon>
    </lineage>
</organism>
<evidence type="ECO:0000256" key="3">
    <source>
        <dbReference type="ARBA" id="ARBA00022989"/>
    </source>
</evidence>
<feature type="compositionally biased region" description="Pro residues" evidence="5">
    <location>
        <begin position="130"/>
        <end position="141"/>
    </location>
</feature>
<dbReference type="RefSeq" id="WP_109804853.1">
    <property type="nucleotide sequence ID" value="NZ_JAXOTQ010000005.1"/>
</dbReference>
<dbReference type="Proteomes" id="UP000246050">
    <property type="component" value="Unassembled WGS sequence"/>
</dbReference>
<comment type="subcellular location">
    <subcellularLocation>
        <location evidence="1">Endomembrane system</location>
        <topology evidence="1">Multi-pass membrane protein</topology>
    </subcellularLocation>
</comment>
<evidence type="ECO:0000256" key="6">
    <source>
        <dbReference type="SAM" id="Phobius"/>
    </source>
</evidence>
<dbReference type="Pfam" id="PF06803">
    <property type="entry name" value="DUF1232"/>
    <property type="match status" value="1"/>
</dbReference>
<feature type="region of interest" description="Disordered" evidence="5">
    <location>
        <begin position="128"/>
        <end position="165"/>
    </location>
</feature>
<evidence type="ECO:0000256" key="1">
    <source>
        <dbReference type="ARBA" id="ARBA00004127"/>
    </source>
</evidence>
<name>A0A317DB21_9ACTN</name>
<evidence type="ECO:0000313" key="9">
    <source>
        <dbReference type="EMBL" id="PWR09845.1"/>
    </source>
</evidence>
<keyword evidence="3 6" id="KW-1133">Transmembrane helix</keyword>
<dbReference type="InterPro" id="IPR010652">
    <property type="entry name" value="DUF1232"/>
</dbReference>
<dbReference type="OrthoDB" id="9804184at2"/>
<reference evidence="8 11" key="2">
    <citation type="submission" date="2023-12" db="EMBL/GenBank/DDBJ databases">
        <title>Micromonospora sp. nov., isolated from Atacama Desert.</title>
        <authorList>
            <person name="Carro L."/>
            <person name="Golinska P."/>
            <person name="Klenk H.-P."/>
            <person name="Goodfellow M."/>
        </authorList>
    </citation>
    <scope>NUCLEOTIDE SEQUENCE [LARGE SCALE GENOMIC DNA]</scope>
    <source>
        <strain evidence="8 11">4G53</strain>
    </source>
</reference>
<protein>
    <submittedName>
        <fullName evidence="8">DUF1232 domain-containing protein</fullName>
    </submittedName>
</protein>
<dbReference type="Proteomes" id="UP001290101">
    <property type="component" value="Unassembled WGS sequence"/>
</dbReference>
<dbReference type="AlphaFoldDB" id="A0A317DB21"/>
<evidence type="ECO:0000259" key="7">
    <source>
        <dbReference type="Pfam" id="PF06803"/>
    </source>
</evidence>
<gene>
    <name evidence="9" type="ORF">DKT69_30235</name>
    <name evidence="8" type="ORF">U2F25_05295</name>
</gene>
<feature type="domain" description="DUF1232" evidence="7">
    <location>
        <begin position="61"/>
        <end position="97"/>
    </location>
</feature>
<comment type="caution">
    <text evidence="9">The sequence shown here is derived from an EMBL/GenBank/DDBJ whole genome shotgun (WGS) entry which is preliminary data.</text>
</comment>
<evidence type="ECO:0000313" key="8">
    <source>
        <dbReference type="EMBL" id="MDZ5488890.1"/>
    </source>
</evidence>
<feature type="transmembrane region" description="Helical" evidence="6">
    <location>
        <begin position="6"/>
        <end position="26"/>
    </location>
</feature>
<dbReference type="EMBL" id="QGKS01000380">
    <property type="protein sequence ID" value="PWR09845.1"/>
    <property type="molecule type" value="Genomic_DNA"/>
</dbReference>
<evidence type="ECO:0000313" key="10">
    <source>
        <dbReference type="Proteomes" id="UP000246050"/>
    </source>
</evidence>
<proteinExistence type="predicted"/>
<evidence type="ECO:0000256" key="4">
    <source>
        <dbReference type="ARBA" id="ARBA00023136"/>
    </source>
</evidence>
<dbReference type="GO" id="GO:0012505">
    <property type="term" value="C:endomembrane system"/>
    <property type="evidence" value="ECO:0007669"/>
    <property type="project" value="UniProtKB-SubCell"/>
</dbReference>
<evidence type="ECO:0000256" key="5">
    <source>
        <dbReference type="SAM" id="MobiDB-lite"/>
    </source>
</evidence>
<keyword evidence="2 6" id="KW-0812">Transmembrane</keyword>
<sequence length="165" mass="17571">MRDWLIGLGVAVACLLASWALLVLLARRLPPGILRDLAAFIPDCLTTVRRLRRDPRVPRRAKIAIVVAGLWLASPIDLIPEFLPVIGPLDDIVVVALALRYAGRQVPRQVLLDAWPGEPRLLLRLLGPAAPDPAVGPPDEPPSGETDGPPDGPGRGPAGAAPVDR</sequence>
<reference evidence="9 10" key="1">
    <citation type="submission" date="2018-05" db="EMBL/GenBank/DDBJ databases">
        <title>Micromonosporas from Atacama Desert.</title>
        <authorList>
            <person name="Carro L."/>
            <person name="Golinska P."/>
            <person name="Klenk H.-P."/>
            <person name="Goodfellow M."/>
        </authorList>
    </citation>
    <scope>NUCLEOTIDE SEQUENCE [LARGE SCALE GENOMIC DNA]</scope>
    <source>
        <strain evidence="9 10">4G51</strain>
    </source>
</reference>
<evidence type="ECO:0000313" key="11">
    <source>
        <dbReference type="Proteomes" id="UP001290101"/>
    </source>
</evidence>
<accession>A0A317DB21</accession>
<evidence type="ECO:0000256" key="2">
    <source>
        <dbReference type="ARBA" id="ARBA00022692"/>
    </source>
</evidence>
<keyword evidence="11" id="KW-1185">Reference proteome</keyword>
<dbReference type="EMBL" id="JAXOTQ010000005">
    <property type="protein sequence ID" value="MDZ5488890.1"/>
    <property type="molecule type" value="Genomic_DNA"/>
</dbReference>
<keyword evidence="4 6" id="KW-0472">Membrane</keyword>